<comment type="similarity">
    <text evidence="1 4">Belongs to the glycosyl hydrolase 5 (cellulase A) family.</text>
</comment>
<keyword evidence="8" id="KW-1185">Reference proteome</keyword>
<dbReference type="AlphaFoldDB" id="A0AA88H8N0"/>
<dbReference type="SUPFAM" id="SSF51445">
    <property type="entry name" value="(Trans)glycosidases"/>
    <property type="match status" value="1"/>
</dbReference>
<protein>
    <recommendedName>
        <fullName evidence="6">Glycoside hydrolase family 5 domain-containing protein</fullName>
    </recommendedName>
</protein>
<dbReference type="Gene3D" id="3.20.20.80">
    <property type="entry name" value="Glycosidases"/>
    <property type="match status" value="1"/>
</dbReference>
<dbReference type="PROSITE" id="PS51257">
    <property type="entry name" value="PROKAR_LIPOPROTEIN"/>
    <property type="match status" value="1"/>
</dbReference>
<sequence length="571" mass="65626">MQKKQQSLIIIMLHNSCSIFFIFFLYLGISCYISTNGHAASLGHYTLSCPSFNNSISFSEWFGTNLPFIFYDPSQYNYDVFIEGMKQLNISHVRIPIHWSVLEPQNGILEPTYVSRLDFTMDKLSKANISSLFFIAGSPKWISSNPSASNYDQYPPTSVEPFILRVKWLLERYAMKGLEIIQIWNEVNLPSFWAPMEDPQAYTHLLNATFTELRNFTHSSFSSHVIQIAMSGMAYFSEMPYHDMNPMFYSLEPLGAFNYCDIVSYHPYYNTPEGNIPQQNVYDFEIKAQLAQQFLSKFGKKIYATEWGWSTYASDFSEQPFITLTQQADYILKRLIMLMYLCFDRVYQFALFDFPPVGFSTRDTYYGIFNASTSAMPNSLPGKPSFYALRNFLNFIGNQHPHNSLHSTPKLIIPKVNDPGNMHSFTVQNSNGDVLWMYWTSMNSSNNQSMTLDTSLIKDILNQTMNTSSTSIVVTFSVYDPIENVLEANGIVEDLNRVTVNVHTTFRVAKFSFSKSMINSSPSPPKQSSFKPKDSKRVSQAAFTTWDYHPLRFGFMFIMIVLTQVLILLEQ</sequence>
<evidence type="ECO:0000313" key="8">
    <source>
        <dbReference type="Proteomes" id="UP000816034"/>
    </source>
</evidence>
<keyword evidence="2 4" id="KW-0378">Hydrolase</keyword>
<evidence type="ECO:0000256" key="4">
    <source>
        <dbReference type="RuleBase" id="RU361153"/>
    </source>
</evidence>
<proteinExistence type="inferred from homology"/>
<evidence type="ECO:0000256" key="2">
    <source>
        <dbReference type="ARBA" id="ARBA00022801"/>
    </source>
</evidence>
<keyword evidence="5" id="KW-0472">Membrane</keyword>
<dbReference type="PANTHER" id="PTHR12631:SF10">
    <property type="entry name" value="BETA-XYLOSIDASE-LIKE PROTEIN-RELATED"/>
    <property type="match status" value="1"/>
</dbReference>
<dbReference type="InterPro" id="IPR017853">
    <property type="entry name" value="GH"/>
</dbReference>
<dbReference type="Pfam" id="PF00150">
    <property type="entry name" value="Cellulase"/>
    <property type="match status" value="1"/>
</dbReference>
<gene>
    <name evidence="7" type="ORF">C9374_003856</name>
</gene>
<dbReference type="InterPro" id="IPR051923">
    <property type="entry name" value="Glycosyl_Hydrolase_39"/>
</dbReference>
<dbReference type="GO" id="GO:0000272">
    <property type="term" value="P:polysaccharide catabolic process"/>
    <property type="evidence" value="ECO:0007669"/>
    <property type="project" value="InterPro"/>
</dbReference>
<evidence type="ECO:0000256" key="5">
    <source>
        <dbReference type="SAM" id="Phobius"/>
    </source>
</evidence>
<dbReference type="RefSeq" id="XP_044555986.1">
    <property type="nucleotide sequence ID" value="XM_044693430.1"/>
</dbReference>
<dbReference type="Proteomes" id="UP000816034">
    <property type="component" value="Unassembled WGS sequence"/>
</dbReference>
<keyword evidence="5" id="KW-0812">Transmembrane</keyword>
<dbReference type="InterPro" id="IPR001547">
    <property type="entry name" value="Glyco_hydro_5"/>
</dbReference>
<organism evidence="7 8">
    <name type="scientific">Naegleria lovaniensis</name>
    <name type="common">Amoeba</name>
    <dbReference type="NCBI Taxonomy" id="51637"/>
    <lineage>
        <taxon>Eukaryota</taxon>
        <taxon>Discoba</taxon>
        <taxon>Heterolobosea</taxon>
        <taxon>Tetramitia</taxon>
        <taxon>Eutetramitia</taxon>
        <taxon>Vahlkampfiidae</taxon>
        <taxon>Naegleria</taxon>
    </lineage>
</organism>
<dbReference type="PANTHER" id="PTHR12631">
    <property type="entry name" value="ALPHA-L-IDURONIDASE"/>
    <property type="match status" value="1"/>
</dbReference>
<dbReference type="EMBL" id="PYSW02000001">
    <property type="protein sequence ID" value="KAG2394092.1"/>
    <property type="molecule type" value="Genomic_DNA"/>
</dbReference>
<keyword evidence="5" id="KW-1133">Transmembrane helix</keyword>
<name>A0AA88H8N0_NAELO</name>
<reference evidence="7 8" key="1">
    <citation type="journal article" date="2018" name="BMC Genomics">
        <title>The genome of Naegleria lovaniensis, the basis for a comparative approach to unravel pathogenicity factors of the human pathogenic amoeba N. fowleri.</title>
        <authorList>
            <person name="Liechti N."/>
            <person name="Schurch N."/>
            <person name="Bruggmann R."/>
            <person name="Wittwer M."/>
        </authorList>
    </citation>
    <scope>NUCLEOTIDE SEQUENCE [LARGE SCALE GENOMIC DNA]</scope>
    <source>
        <strain evidence="7 8">ATCC 30569</strain>
    </source>
</reference>
<dbReference type="GeneID" id="68096311"/>
<feature type="transmembrane region" description="Helical" evidence="5">
    <location>
        <begin position="7"/>
        <end position="29"/>
    </location>
</feature>
<keyword evidence="3 4" id="KW-0326">Glycosidase</keyword>
<dbReference type="GO" id="GO:0004553">
    <property type="term" value="F:hydrolase activity, hydrolyzing O-glycosyl compounds"/>
    <property type="evidence" value="ECO:0007669"/>
    <property type="project" value="InterPro"/>
</dbReference>
<feature type="domain" description="Glycoside hydrolase family 5" evidence="6">
    <location>
        <begin position="60"/>
        <end position="314"/>
    </location>
</feature>
<evidence type="ECO:0000256" key="3">
    <source>
        <dbReference type="ARBA" id="ARBA00023295"/>
    </source>
</evidence>
<comment type="caution">
    <text evidence="7">The sequence shown here is derived from an EMBL/GenBank/DDBJ whole genome shotgun (WGS) entry which is preliminary data.</text>
</comment>
<accession>A0AA88H8N0</accession>
<evidence type="ECO:0000256" key="1">
    <source>
        <dbReference type="ARBA" id="ARBA00005641"/>
    </source>
</evidence>
<evidence type="ECO:0000313" key="7">
    <source>
        <dbReference type="EMBL" id="KAG2394092.1"/>
    </source>
</evidence>
<evidence type="ECO:0000259" key="6">
    <source>
        <dbReference type="Pfam" id="PF00150"/>
    </source>
</evidence>